<name>A0ABT3N3Z7_9GAMM</name>
<evidence type="ECO:0000313" key="2">
    <source>
        <dbReference type="EMBL" id="MCW7556353.1"/>
    </source>
</evidence>
<evidence type="ECO:0000313" key="3">
    <source>
        <dbReference type="Proteomes" id="UP001209854"/>
    </source>
</evidence>
<keyword evidence="3" id="KW-1185">Reference proteome</keyword>
<feature type="region of interest" description="Disordered" evidence="1">
    <location>
        <begin position="1"/>
        <end position="21"/>
    </location>
</feature>
<gene>
    <name evidence="2" type="ORF">NX722_27715</name>
</gene>
<proteinExistence type="predicted"/>
<dbReference type="Proteomes" id="UP001209854">
    <property type="component" value="Unassembled WGS sequence"/>
</dbReference>
<evidence type="ECO:0000256" key="1">
    <source>
        <dbReference type="SAM" id="MobiDB-lite"/>
    </source>
</evidence>
<reference evidence="2 3" key="1">
    <citation type="submission" date="2022-10" db="EMBL/GenBank/DDBJ databases">
        <title>High-quality genome sequences of two octocoral-associated bacteria, Endozoicomonas euniceicola EF212 and Endozoicomonas gorgoniicola PS125.</title>
        <authorList>
            <person name="Chiou Y.-J."/>
            <person name="Chen Y.-H."/>
        </authorList>
    </citation>
    <scope>NUCLEOTIDE SEQUENCE [LARGE SCALE GENOMIC DNA]</scope>
    <source>
        <strain evidence="2 3">PS125</strain>
    </source>
</reference>
<organism evidence="2 3">
    <name type="scientific">Endozoicomonas gorgoniicola</name>
    <dbReference type="NCBI Taxonomy" id="1234144"/>
    <lineage>
        <taxon>Bacteria</taxon>
        <taxon>Pseudomonadati</taxon>
        <taxon>Pseudomonadota</taxon>
        <taxon>Gammaproteobacteria</taxon>
        <taxon>Oceanospirillales</taxon>
        <taxon>Endozoicomonadaceae</taxon>
        <taxon>Endozoicomonas</taxon>
    </lineage>
</organism>
<accession>A0ABT3N3Z7</accession>
<protein>
    <recommendedName>
        <fullName evidence="4">Porin domain-containing protein</fullName>
    </recommendedName>
</protein>
<comment type="caution">
    <text evidence="2">The sequence shown here is derived from an EMBL/GenBank/DDBJ whole genome shotgun (WGS) entry which is preliminary data.</text>
</comment>
<dbReference type="RefSeq" id="WP_262566041.1">
    <property type="nucleotide sequence ID" value="NZ_JAPFCC010000001.1"/>
</dbReference>
<sequence length="237" mass="26204">MSHSVSADEADQPDPADLTRPQTFIWVQGGGSETKADGKTRTGIGRISGGLSGQFSETSQYLGLLEQEFDKKGTANTRGRLFTTFDTGNSLVSKMGFSIDYIRHAKKKDTTTALGVIGKVETPWEWVSIYPNIAAVETETKKGPKGDKVKSRGYQFTMFTSLYLNEKGMYSMIAPEYAKLKDVTIKKVEVSLGAPITEDAKTWWDVKLTYRKNEGKKKLAGIKSDGTELLFGVSHYF</sequence>
<dbReference type="EMBL" id="JAPFCC010000001">
    <property type="protein sequence ID" value="MCW7556353.1"/>
    <property type="molecule type" value="Genomic_DNA"/>
</dbReference>
<evidence type="ECO:0008006" key="4">
    <source>
        <dbReference type="Google" id="ProtNLM"/>
    </source>
</evidence>